<dbReference type="HOGENOM" id="CLU_087308_1_0_6"/>
<protein>
    <submittedName>
        <fullName evidence="1">RHS repeat-associated core domain protein</fullName>
    </submittedName>
</protein>
<comment type="caution">
    <text evidence="1">The sequence shown here is derived from an EMBL/GenBank/DDBJ whole genome shotgun (WGS) entry which is preliminary data.</text>
</comment>
<name>D4DXP2_SEROD</name>
<sequence>MGRFTTQDPIGLQGGLNLYQYAPNPLGWIDPLGLSRYPGVDFSGSDALYPDGVSIVKIKLTGGRYGDFKAANQIAGFENASGNITGRSHPTDYTWHHLDDYDPKTNTSTMQLVKTTAHEESFPHSGSVSQFEKHHGVKYETPEAKKVAKSFTCEK</sequence>
<dbReference type="AlphaFoldDB" id="D4DXP2"/>
<dbReference type="NCBIfam" id="TIGR03696">
    <property type="entry name" value="Rhs_assc_core"/>
    <property type="match status" value="1"/>
</dbReference>
<dbReference type="Pfam" id="PF14414">
    <property type="entry name" value="WHH"/>
    <property type="match status" value="1"/>
</dbReference>
<dbReference type="InterPro" id="IPR022385">
    <property type="entry name" value="Rhs_assc_core"/>
</dbReference>
<organism evidence="1 2">
    <name type="scientific">Serratia odorifera DSM 4582</name>
    <dbReference type="NCBI Taxonomy" id="667129"/>
    <lineage>
        <taxon>Bacteria</taxon>
        <taxon>Pseudomonadati</taxon>
        <taxon>Pseudomonadota</taxon>
        <taxon>Gammaproteobacteria</taxon>
        <taxon>Enterobacterales</taxon>
        <taxon>Yersiniaceae</taxon>
        <taxon>Serratia</taxon>
    </lineage>
</organism>
<dbReference type="RefSeq" id="WP_004955731.1">
    <property type="nucleotide sequence ID" value="NZ_GG753567.1"/>
</dbReference>
<dbReference type="EMBL" id="ADBY01000015">
    <property type="protein sequence ID" value="EFE97785.1"/>
    <property type="molecule type" value="Genomic_DNA"/>
</dbReference>
<keyword evidence="2" id="KW-1185">Reference proteome</keyword>
<gene>
    <name evidence="1" type="primary">rhsD</name>
    <name evidence="1" type="ORF">HMPREF0758_0692</name>
</gene>
<dbReference type="Proteomes" id="UP000005723">
    <property type="component" value="Unassembled WGS sequence"/>
</dbReference>
<dbReference type="STRING" id="667129.HMPREF0758_0692"/>
<evidence type="ECO:0000313" key="2">
    <source>
        <dbReference type="Proteomes" id="UP000005723"/>
    </source>
</evidence>
<reference evidence="1 2" key="1">
    <citation type="submission" date="2010-01" db="EMBL/GenBank/DDBJ databases">
        <authorList>
            <person name="Muzny D."/>
            <person name="Qin X."/>
            <person name="Deng J."/>
            <person name="Jiang H."/>
            <person name="Liu Y."/>
            <person name="Qu J."/>
            <person name="Song X.-Z."/>
            <person name="Zhang L."/>
            <person name="Thornton R."/>
            <person name="Coyle M."/>
            <person name="Francisco L."/>
            <person name="Jackson L."/>
            <person name="Javaid M."/>
            <person name="Korchina V."/>
            <person name="Kovar C."/>
            <person name="Mata R."/>
            <person name="Mathew T."/>
            <person name="Ngo R."/>
            <person name="Nguyen L."/>
            <person name="Nguyen N."/>
            <person name="Okwuonu G."/>
            <person name="Ongeri F."/>
            <person name="Pham C."/>
            <person name="Simmons D."/>
            <person name="Wilczek-Boney K."/>
            <person name="Hale W."/>
            <person name="Jakkamsetti A."/>
            <person name="Pham P."/>
            <person name="Ruth R."/>
            <person name="San Lucas F."/>
            <person name="Warren J."/>
            <person name="Zhang J."/>
            <person name="Zhao Z."/>
            <person name="Zhou C."/>
            <person name="Zhu D."/>
            <person name="Lee S."/>
            <person name="Bess C."/>
            <person name="Blankenburg K."/>
            <person name="Forbes L."/>
            <person name="Fu Q."/>
            <person name="Gubbala S."/>
            <person name="Hirani K."/>
            <person name="Jayaseelan J.C."/>
            <person name="Lara F."/>
            <person name="Munidasa M."/>
            <person name="Palculict T."/>
            <person name="Patil S."/>
            <person name="Pu L.-L."/>
            <person name="Saada N."/>
            <person name="Tang L."/>
            <person name="Weissenberger G."/>
            <person name="Zhu Y."/>
            <person name="Hemphill L."/>
            <person name="Shang Y."/>
            <person name="Youmans B."/>
            <person name="Ayvaz T."/>
            <person name="Ross M."/>
            <person name="Santibanez J."/>
            <person name="Aqrawi P."/>
            <person name="Gross S."/>
            <person name="Joshi V."/>
            <person name="Fowler G."/>
            <person name="Nazareth L."/>
            <person name="Reid J."/>
            <person name="Worley K."/>
            <person name="Petrosino J."/>
            <person name="Highlander S."/>
            <person name="Gibbs R."/>
        </authorList>
    </citation>
    <scope>NUCLEOTIDE SEQUENCE [LARGE SCALE GENOMIC DNA]</scope>
    <source>
        <strain evidence="1 2">DSM 4582</strain>
    </source>
</reference>
<accession>D4DXP2</accession>
<dbReference type="InterPro" id="IPR032869">
    <property type="entry name" value="WHH_dom_containing"/>
</dbReference>
<proteinExistence type="predicted"/>
<dbReference type="Gene3D" id="2.180.10.10">
    <property type="entry name" value="RHS repeat-associated core"/>
    <property type="match status" value="1"/>
</dbReference>
<evidence type="ECO:0000313" key="1">
    <source>
        <dbReference type="EMBL" id="EFE97785.1"/>
    </source>
</evidence>